<dbReference type="RefSeq" id="XP_060548674.1">
    <property type="nucleotide sequence ID" value="XM_060692691.1"/>
</dbReference>
<accession>A0ABM3ZJX0</accession>
<dbReference type="GeneID" id="132712146"/>
<feature type="compositionally biased region" description="Polar residues" evidence="1">
    <location>
        <begin position="12"/>
        <end position="22"/>
    </location>
</feature>
<keyword evidence="2" id="KW-1185">Reference proteome</keyword>
<organism evidence="2 3">
    <name type="scientific">Pantherophis guttatus</name>
    <name type="common">Corn snake</name>
    <name type="synonym">Elaphe guttata</name>
    <dbReference type="NCBI Taxonomy" id="94885"/>
    <lineage>
        <taxon>Eukaryota</taxon>
        <taxon>Metazoa</taxon>
        <taxon>Chordata</taxon>
        <taxon>Craniata</taxon>
        <taxon>Vertebrata</taxon>
        <taxon>Euteleostomi</taxon>
        <taxon>Lepidosauria</taxon>
        <taxon>Squamata</taxon>
        <taxon>Bifurcata</taxon>
        <taxon>Unidentata</taxon>
        <taxon>Episquamata</taxon>
        <taxon>Toxicofera</taxon>
        <taxon>Serpentes</taxon>
        <taxon>Colubroidea</taxon>
        <taxon>Colubridae</taxon>
        <taxon>Colubrinae</taxon>
        <taxon>Pantherophis</taxon>
    </lineage>
</organism>
<name>A0ABM3ZJX0_PANGU</name>
<feature type="compositionally biased region" description="Basic and acidic residues" evidence="1">
    <location>
        <begin position="30"/>
        <end position="41"/>
    </location>
</feature>
<dbReference type="Proteomes" id="UP001652622">
    <property type="component" value="Unplaced"/>
</dbReference>
<gene>
    <name evidence="3" type="primary">LOC132712146</name>
</gene>
<feature type="compositionally biased region" description="Low complexity" evidence="1">
    <location>
        <begin position="71"/>
        <end position="86"/>
    </location>
</feature>
<sequence>MNADSLSVKGLQKSSWGPSMQSGWGKVRGRSPEKRSIDPIQRRIPFRSPGKARRQPGRDSTRSGEAPCPPCRAAGLALGAAPPGLRLRLRPSPPGRPGAACPVPVSAGSRAEPSRAVPSEQTVDPGLVPRSSKAEKERKTTARRQTPSSWRPRSDVAGEFKKCSMARGCLCCLKYMMFLFNLIFWRLLRLLCYPSPALLPETL</sequence>
<evidence type="ECO:0000256" key="1">
    <source>
        <dbReference type="SAM" id="MobiDB-lite"/>
    </source>
</evidence>
<protein>
    <submittedName>
        <fullName evidence="3">Uncharacterized protein LOC132712146</fullName>
    </submittedName>
</protein>
<evidence type="ECO:0000313" key="2">
    <source>
        <dbReference type="Proteomes" id="UP001652622"/>
    </source>
</evidence>
<evidence type="ECO:0000313" key="3">
    <source>
        <dbReference type="RefSeq" id="XP_060548674.1"/>
    </source>
</evidence>
<reference evidence="3" key="1">
    <citation type="submission" date="2025-08" db="UniProtKB">
        <authorList>
            <consortium name="RefSeq"/>
        </authorList>
    </citation>
    <scope>IDENTIFICATION</scope>
    <source>
        <tissue evidence="3">Blood</tissue>
    </source>
</reference>
<proteinExistence type="predicted"/>
<feature type="region of interest" description="Disordered" evidence="1">
    <location>
        <begin position="1"/>
        <end position="154"/>
    </location>
</feature>